<gene>
    <name evidence="2" type="ORF">F1609_05805</name>
</gene>
<evidence type="ECO:0000259" key="1">
    <source>
        <dbReference type="Pfam" id="PF04773"/>
    </source>
</evidence>
<comment type="caution">
    <text evidence="2">The sequence shown here is derived from an EMBL/GenBank/DDBJ whole genome shotgun (WGS) entry which is preliminary data.</text>
</comment>
<dbReference type="EMBL" id="VVIW01000002">
    <property type="protein sequence ID" value="NHZ39686.1"/>
    <property type="molecule type" value="Genomic_DNA"/>
</dbReference>
<feature type="domain" description="FecR protein" evidence="1">
    <location>
        <begin position="128"/>
        <end position="219"/>
    </location>
</feature>
<reference evidence="2 3" key="1">
    <citation type="submission" date="2019-09" db="EMBL/GenBank/DDBJ databases">
        <title>Taxonomy of Antarctic Massilia spp.: description of Massilia rubra sp. nov., Massilia aquatica sp. nov., Massilia mucilaginosa sp. nov., Massilia frigida sp. nov. isolated from streams, lakes and regoliths.</title>
        <authorList>
            <person name="Holochova P."/>
            <person name="Sedlacek I."/>
            <person name="Kralova S."/>
            <person name="Maslanova I."/>
            <person name="Busse H.-J."/>
            <person name="Stankova E."/>
            <person name="Vrbovska V."/>
            <person name="Kovarovic V."/>
            <person name="Bartak M."/>
            <person name="Svec P."/>
            <person name="Pantucek R."/>
        </authorList>
    </citation>
    <scope>NUCLEOTIDE SEQUENCE [LARGE SCALE GENOMIC DNA]</scope>
    <source>
        <strain evidence="2 3">CCM 8693</strain>
    </source>
</reference>
<accession>A0ABX0LXV8</accession>
<evidence type="ECO:0000313" key="3">
    <source>
        <dbReference type="Proteomes" id="UP000819052"/>
    </source>
</evidence>
<proteinExistence type="predicted"/>
<sequence length="338" mass="35637">MPPPVRGAGMRDDAIAAQAAAWIVRLSGDDEAGRARAHAGFSAWKLADPRHAQAAAGMEELLAQLGEVRGQAGGSARPARAALGSVLATAPPKRARRAVAALGAALALLAGPAWLSANTWRPAWLLADLRAGSGQWRSHTLDDGSRITLNGASAVNLRFDSRRRTVELVQGEILVDVARDAARPFVVETPQGSMRALGTRFTVARQGPATVLSMLESRVAVRSASGGEASVGAGQRVTIDAAGVGAPTPIDPASIDDAWRLHQLVVADRPLAEVLAQLQRHRSGRIEFDPARLAGIRVSAVLPLDDTDGALTLLQASFPQLRIRTITPWLVLVEPKKE</sequence>
<dbReference type="PANTHER" id="PTHR30273:SF2">
    <property type="entry name" value="PROTEIN FECR"/>
    <property type="match status" value="1"/>
</dbReference>
<dbReference type="Proteomes" id="UP000819052">
    <property type="component" value="Unassembled WGS sequence"/>
</dbReference>
<dbReference type="InterPro" id="IPR006860">
    <property type="entry name" value="FecR"/>
</dbReference>
<evidence type="ECO:0000313" key="2">
    <source>
        <dbReference type="EMBL" id="NHZ39686.1"/>
    </source>
</evidence>
<dbReference type="InterPro" id="IPR012373">
    <property type="entry name" value="Ferrdict_sens_TM"/>
</dbReference>
<organism evidence="2 3">
    <name type="scientific">Massilia aquatica</name>
    <dbReference type="NCBI Taxonomy" id="2609000"/>
    <lineage>
        <taxon>Bacteria</taxon>
        <taxon>Pseudomonadati</taxon>
        <taxon>Pseudomonadota</taxon>
        <taxon>Betaproteobacteria</taxon>
        <taxon>Burkholderiales</taxon>
        <taxon>Oxalobacteraceae</taxon>
        <taxon>Telluria group</taxon>
        <taxon>Massilia</taxon>
    </lineage>
</organism>
<dbReference type="PANTHER" id="PTHR30273">
    <property type="entry name" value="PERIPLASMIC SIGNAL SENSOR AND SIGMA FACTOR ACTIVATOR FECR-RELATED"/>
    <property type="match status" value="1"/>
</dbReference>
<dbReference type="PIRSF" id="PIRSF018266">
    <property type="entry name" value="FecR"/>
    <property type="match status" value="1"/>
</dbReference>
<dbReference type="Gene3D" id="2.60.120.1440">
    <property type="match status" value="1"/>
</dbReference>
<dbReference type="Pfam" id="PF04773">
    <property type="entry name" value="FecR"/>
    <property type="match status" value="1"/>
</dbReference>
<name>A0ABX0LXV8_9BURK</name>
<protein>
    <submittedName>
        <fullName evidence="2">DUF4880 domain-containing protein</fullName>
    </submittedName>
</protein>
<keyword evidence="3" id="KW-1185">Reference proteome</keyword>